<keyword evidence="1" id="KW-1133">Transmembrane helix</keyword>
<organism evidence="2">
    <name type="scientific">Arundo donax</name>
    <name type="common">Giant reed</name>
    <name type="synonym">Donax arundinaceus</name>
    <dbReference type="NCBI Taxonomy" id="35708"/>
    <lineage>
        <taxon>Eukaryota</taxon>
        <taxon>Viridiplantae</taxon>
        <taxon>Streptophyta</taxon>
        <taxon>Embryophyta</taxon>
        <taxon>Tracheophyta</taxon>
        <taxon>Spermatophyta</taxon>
        <taxon>Magnoliopsida</taxon>
        <taxon>Liliopsida</taxon>
        <taxon>Poales</taxon>
        <taxon>Poaceae</taxon>
        <taxon>PACMAD clade</taxon>
        <taxon>Arundinoideae</taxon>
        <taxon>Arundineae</taxon>
        <taxon>Arundo</taxon>
    </lineage>
</organism>
<sequence length="35" mass="4149">MHFMSIMINAYILFTIEIIIHNFLCSAFIISLFKI</sequence>
<evidence type="ECO:0000313" key="2">
    <source>
        <dbReference type="EMBL" id="JAD29259.1"/>
    </source>
</evidence>
<name>A0A0A8YQV6_ARUDO</name>
<keyword evidence="1" id="KW-0812">Transmembrane</keyword>
<protein>
    <submittedName>
        <fullName evidence="2">Uncharacterized protein</fullName>
    </submittedName>
</protein>
<reference evidence="2" key="2">
    <citation type="journal article" date="2015" name="Data Brief">
        <title>Shoot transcriptome of the giant reed, Arundo donax.</title>
        <authorList>
            <person name="Barrero R.A."/>
            <person name="Guerrero F.D."/>
            <person name="Moolhuijzen P."/>
            <person name="Goolsby J.A."/>
            <person name="Tidwell J."/>
            <person name="Bellgard S.E."/>
            <person name="Bellgard M.I."/>
        </authorList>
    </citation>
    <scope>NUCLEOTIDE SEQUENCE</scope>
    <source>
        <tissue evidence="2">Shoot tissue taken approximately 20 cm above the soil surface</tissue>
    </source>
</reference>
<evidence type="ECO:0000256" key="1">
    <source>
        <dbReference type="SAM" id="Phobius"/>
    </source>
</evidence>
<accession>A0A0A8YQV6</accession>
<proteinExistence type="predicted"/>
<dbReference type="EMBL" id="GBRH01268636">
    <property type="protein sequence ID" value="JAD29259.1"/>
    <property type="molecule type" value="Transcribed_RNA"/>
</dbReference>
<feature type="transmembrane region" description="Helical" evidence="1">
    <location>
        <begin position="6"/>
        <end position="33"/>
    </location>
</feature>
<keyword evidence="1" id="KW-0472">Membrane</keyword>
<reference evidence="2" key="1">
    <citation type="submission" date="2014-09" db="EMBL/GenBank/DDBJ databases">
        <authorList>
            <person name="Magalhaes I.L.F."/>
            <person name="Oliveira U."/>
            <person name="Santos F.R."/>
            <person name="Vidigal T.H.D.A."/>
            <person name="Brescovit A.D."/>
            <person name="Santos A.J."/>
        </authorList>
    </citation>
    <scope>NUCLEOTIDE SEQUENCE</scope>
    <source>
        <tissue evidence="2">Shoot tissue taken approximately 20 cm above the soil surface</tissue>
    </source>
</reference>
<dbReference type="AlphaFoldDB" id="A0A0A8YQV6"/>